<organism evidence="2 3">
    <name type="scientific">Jatropha curcas</name>
    <name type="common">Barbados nut</name>
    <dbReference type="NCBI Taxonomy" id="180498"/>
    <lineage>
        <taxon>Eukaryota</taxon>
        <taxon>Viridiplantae</taxon>
        <taxon>Streptophyta</taxon>
        <taxon>Embryophyta</taxon>
        <taxon>Tracheophyta</taxon>
        <taxon>Spermatophyta</taxon>
        <taxon>Magnoliopsida</taxon>
        <taxon>eudicotyledons</taxon>
        <taxon>Gunneridae</taxon>
        <taxon>Pentapetalae</taxon>
        <taxon>rosids</taxon>
        <taxon>fabids</taxon>
        <taxon>Malpighiales</taxon>
        <taxon>Euphorbiaceae</taxon>
        <taxon>Crotonoideae</taxon>
        <taxon>Jatropheae</taxon>
        <taxon>Jatropha</taxon>
    </lineage>
</organism>
<accession>A0A067K516</accession>
<evidence type="ECO:0000313" key="3">
    <source>
        <dbReference type="Proteomes" id="UP000027138"/>
    </source>
</evidence>
<reference evidence="2 3" key="1">
    <citation type="journal article" date="2014" name="PLoS ONE">
        <title>Global Analysis of Gene Expression Profiles in Physic Nut (Jatropha curcas L.) Seedlings Exposed to Salt Stress.</title>
        <authorList>
            <person name="Zhang L."/>
            <person name="Zhang C."/>
            <person name="Wu P."/>
            <person name="Chen Y."/>
            <person name="Li M."/>
            <person name="Jiang H."/>
            <person name="Wu G."/>
        </authorList>
    </citation>
    <scope>NUCLEOTIDE SEQUENCE [LARGE SCALE GENOMIC DNA]</scope>
    <source>
        <strain evidence="3">cv. GZQX0401</strain>
        <tissue evidence="2">Young leaves</tissue>
    </source>
</reference>
<proteinExistence type="predicted"/>
<keyword evidence="3" id="KW-1185">Reference proteome</keyword>
<protein>
    <recommendedName>
        <fullName evidence="4">Legume lectin domain-containing protein</fullName>
    </recommendedName>
</protein>
<evidence type="ECO:0008006" key="4">
    <source>
        <dbReference type="Google" id="ProtNLM"/>
    </source>
</evidence>
<evidence type="ECO:0000313" key="2">
    <source>
        <dbReference type="EMBL" id="KDP27345.1"/>
    </source>
</evidence>
<feature type="chain" id="PRO_5001639252" description="Legume lectin domain-containing protein" evidence="1">
    <location>
        <begin position="19"/>
        <end position="122"/>
    </location>
</feature>
<dbReference type="EMBL" id="KK914853">
    <property type="protein sequence ID" value="KDP27345.1"/>
    <property type="molecule type" value="Genomic_DNA"/>
</dbReference>
<evidence type="ECO:0000256" key="1">
    <source>
        <dbReference type="SAM" id="SignalP"/>
    </source>
</evidence>
<dbReference type="Proteomes" id="UP000027138">
    <property type="component" value="Unassembled WGS sequence"/>
</dbReference>
<dbReference type="AlphaFoldDB" id="A0A067K516"/>
<feature type="signal peptide" evidence="1">
    <location>
        <begin position="1"/>
        <end position="18"/>
    </location>
</feature>
<gene>
    <name evidence="2" type="ORF">JCGZ_20277</name>
</gene>
<name>A0A067K516_JATCU</name>
<keyword evidence="1" id="KW-0732">Signal</keyword>
<sequence>MGFGTVVALLSAILAVTGKDGLQGDLRITSGAFSLYKFRLPAPSRESAMIDSKEEAINVIFNLRAPPLCKLKPDMDSRRNPGDLVAFSDKIDFSAAVHSDGPVTGRRRSNKNPRDRIFHFLW</sequence>